<dbReference type="HOGENOM" id="CLU_861027_0_0_1"/>
<evidence type="ECO:0000256" key="1">
    <source>
        <dbReference type="ARBA" id="ARBA00004496"/>
    </source>
</evidence>
<dbReference type="InParanoid" id="G8ZUF7"/>
<gene>
    <name evidence="4" type="primary">TDEL0D06670</name>
    <name evidence="4" type="ORF">TDEL_0D06670</name>
</gene>
<dbReference type="Proteomes" id="UP000005627">
    <property type="component" value="Chromosome 4"/>
</dbReference>
<evidence type="ECO:0000313" key="5">
    <source>
        <dbReference type="Proteomes" id="UP000005627"/>
    </source>
</evidence>
<dbReference type="FunCoup" id="G8ZUF7">
    <property type="interactions" value="136"/>
</dbReference>
<dbReference type="AlphaFoldDB" id="G8ZUF7"/>
<reference evidence="4 5" key="1">
    <citation type="journal article" date="2011" name="Proc. Natl. Acad. Sci. U.S.A.">
        <title>Evolutionary erosion of yeast sex chromosomes by mating-type switching accidents.</title>
        <authorList>
            <person name="Gordon J.L."/>
            <person name="Armisen D."/>
            <person name="Proux-Wera E."/>
            <person name="Oheigeartaigh S.S."/>
            <person name="Byrne K.P."/>
            <person name="Wolfe K.H."/>
        </authorList>
    </citation>
    <scope>NUCLEOTIDE SEQUENCE [LARGE SCALE GENOMIC DNA]</scope>
    <source>
        <strain evidence="5">ATCC 10662 / CBS 1146 / NBRC 0425 / NCYC 2629 / NRRL Y-866</strain>
    </source>
</reference>
<keyword evidence="5" id="KW-1185">Reference proteome</keyword>
<dbReference type="EMBL" id="HE616745">
    <property type="protein sequence ID" value="CCE92251.1"/>
    <property type="molecule type" value="Genomic_DNA"/>
</dbReference>
<evidence type="ECO:0000256" key="3">
    <source>
        <dbReference type="SAM" id="MobiDB-lite"/>
    </source>
</evidence>
<dbReference type="Pfam" id="PF01021">
    <property type="entry name" value="TYA"/>
    <property type="match status" value="1"/>
</dbReference>
<accession>G8ZUF7</accession>
<dbReference type="KEGG" id="tdl:TDEL_0D06670"/>
<dbReference type="InterPro" id="IPR015820">
    <property type="entry name" value="TYA"/>
</dbReference>
<protein>
    <submittedName>
        <fullName evidence="4">Uncharacterized protein</fullName>
    </submittedName>
</protein>
<dbReference type="GeneID" id="11503618"/>
<dbReference type="GO" id="GO:0005737">
    <property type="term" value="C:cytoplasm"/>
    <property type="evidence" value="ECO:0007669"/>
    <property type="project" value="UniProtKB-SubCell"/>
</dbReference>
<sequence length="323" mass="37559">MPYQFPMMVPLFEMFPGQYQEMMMDHMMQGGRFRPPYHGYSDFGSTRPEHSYRPANASSCSDNVSTEFHPQKDGQSTSSAGNSYNSMNMLVSMIRPEPLTDVKGFNKWMKKFAFYLERINCKDIIPNSFGETKRQPTMAESWHIEHVFNDCVSPENYPPWIKVAQDEGFSMSEIISIAFEKITYEDNFDAMKRLMSFTYDGKYQPKVYINKVKTAIAEWEEDGNTLVPKTKAQLLSQGLRGDFMSIHSQLCVGKIEPNINAVEKEILSFYNRRLEYNTTNTKAVKCSICHKNDRMAKYCDNRTEQIRDELRSGKTSKIQRKRR</sequence>
<evidence type="ECO:0000313" key="4">
    <source>
        <dbReference type="EMBL" id="CCE92251.1"/>
    </source>
</evidence>
<feature type="region of interest" description="Disordered" evidence="3">
    <location>
        <begin position="44"/>
        <end position="82"/>
    </location>
</feature>
<evidence type="ECO:0000256" key="2">
    <source>
        <dbReference type="ARBA" id="ARBA00022490"/>
    </source>
</evidence>
<keyword evidence="2" id="KW-0963">Cytoplasm</keyword>
<feature type="compositionally biased region" description="Polar residues" evidence="3">
    <location>
        <begin position="56"/>
        <end position="82"/>
    </location>
</feature>
<proteinExistence type="predicted"/>
<name>G8ZUF7_TORDE</name>
<dbReference type="GO" id="GO:0003723">
    <property type="term" value="F:RNA binding"/>
    <property type="evidence" value="ECO:0007669"/>
    <property type="project" value="InterPro"/>
</dbReference>
<dbReference type="STRING" id="1076872.G8ZUF7"/>
<comment type="subcellular location">
    <subcellularLocation>
        <location evidence="1">Cytoplasm</location>
    </subcellularLocation>
</comment>
<dbReference type="RefSeq" id="XP_003681462.1">
    <property type="nucleotide sequence ID" value="XM_003681414.1"/>
</dbReference>
<dbReference type="eggNOG" id="KOG0017">
    <property type="taxonomic scope" value="Eukaryota"/>
</dbReference>
<organism evidence="4 5">
    <name type="scientific">Torulaspora delbrueckii</name>
    <name type="common">Yeast</name>
    <name type="synonym">Candida colliculosa</name>
    <dbReference type="NCBI Taxonomy" id="4950"/>
    <lineage>
        <taxon>Eukaryota</taxon>
        <taxon>Fungi</taxon>
        <taxon>Dikarya</taxon>
        <taxon>Ascomycota</taxon>
        <taxon>Saccharomycotina</taxon>
        <taxon>Saccharomycetes</taxon>
        <taxon>Saccharomycetales</taxon>
        <taxon>Saccharomycetaceae</taxon>
        <taxon>Torulaspora</taxon>
    </lineage>
</organism>
<dbReference type="OrthoDB" id="10673152at2759"/>